<comment type="caution">
    <text evidence="2">The sequence shown here is derived from an EMBL/GenBank/DDBJ whole genome shotgun (WGS) entry which is preliminary data.</text>
</comment>
<dbReference type="InterPro" id="IPR000160">
    <property type="entry name" value="GGDEF_dom"/>
</dbReference>
<dbReference type="Gene3D" id="3.30.70.270">
    <property type="match status" value="1"/>
</dbReference>
<dbReference type="SUPFAM" id="SSF55073">
    <property type="entry name" value="Nucleotide cyclase"/>
    <property type="match status" value="1"/>
</dbReference>
<dbReference type="OrthoDB" id="9812260at2"/>
<dbReference type="Pfam" id="PF00990">
    <property type="entry name" value="GGDEF"/>
    <property type="match status" value="1"/>
</dbReference>
<reference evidence="2 3" key="1">
    <citation type="submission" date="2019-12" db="EMBL/GenBank/DDBJ databases">
        <title>Litoreibacter badius sp. nov., a novel bacteriochlorophyll a-containing bacterium in the genus Litoreibacter.</title>
        <authorList>
            <person name="Kanamuro M."/>
            <person name="Takabe Y."/>
            <person name="Mori K."/>
            <person name="Takaichi S."/>
            <person name="Hanada S."/>
        </authorList>
    </citation>
    <scope>NUCLEOTIDE SEQUENCE [LARGE SCALE GENOMIC DNA]</scope>
    <source>
        <strain evidence="2 3">K6</strain>
    </source>
</reference>
<keyword evidence="3" id="KW-1185">Reference proteome</keyword>
<dbReference type="GO" id="GO:0003824">
    <property type="term" value="F:catalytic activity"/>
    <property type="evidence" value="ECO:0007669"/>
    <property type="project" value="UniProtKB-ARBA"/>
</dbReference>
<protein>
    <submittedName>
        <fullName evidence="2">GGDEF domain-containing protein</fullName>
    </submittedName>
</protein>
<dbReference type="Proteomes" id="UP000436822">
    <property type="component" value="Unassembled WGS sequence"/>
</dbReference>
<dbReference type="NCBIfam" id="TIGR00254">
    <property type="entry name" value="GGDEF"/>
    <property type="match status" value="1"/>
</dbReference>
<dbReference type="EMBL" id="BLJE01000002">
    <property type="protein sequence ID" value="GFE65428.1"/>
    <property type="molecule type" value="Genomic_DNA"/>
</dbReference>
<accession>A0A6N6JJH8</accession>
<dbReference type="PROSITE" id="PS50887">
    <property type="entry name" value="GGDEF"/>
    <property type="match status" value="1"/>
</dbReference>
<evidence type="ECO:0000313" key="2">
    <source>
        <dbReference type="EMBL" id="GFE65428.1"/>
    </source>
</evidence>
<dbReference type="SMART" id="SM00267">
    <property type="entry name" value="GGDEF"/>
    <property type="match status" value="1"/>
</dbReference>
<dbReference type="FunFam" id="3.30.70.270:FF:000001">
    <property type="entry name" value="Diguanylate cyclase domain protein"/>
    <property type="match status" value="1"/>
</dbReference>
<dbReference type="PANTHER" id="PTHR46663:SF4">
    <property type="entry name" value="DIGUANYLATE CYCLASE DGCT-RELATED"/>
    <property type="match status" value="1"/>
</dbReference>
<evidence type="ECO:0000313" key="3">
    <source>
        <dbReference type="Proteomes" id="UP000436822"/>
    </source>
</evidence>
<dbReference type="InterPro" id="IPR029787">
    <property type="entry name" value="Nucleotide_cyclase"/>
</dbReference>
<organism evidence="2 3">
    <name type="scientific">Litoreibacter roseus</name>
    <dbReference type="NCBI Taxonomy" id="2601869"/>
    <lineage>
        <taxon>Bacteria</taxon>
        <taxon>Pseudomonadati</taxon>
        <taxon>Pseudomonadota</taxon>
        <taxon>Alphaproteobacteria</taxon>
        <taxon>Rhodobacterales</taxon>
        <taxon>Roseobacteraceae</taxon>
        <taxon>Litoreibacter</taxon>
    </lineage>
</organism>
<feature type="domain" description="GGDEF" evidence="1">
    <location>
        <begin position="210"/>
        <end position="344"/>
    </location>
</feature>
<dbReference type="PANTHER" id="PTHR46663">
    <property type="entry name" value="DIGUANYLATE CYCLASE DGCT-RELATED"/>
    <property type="match status" value="1"/>
</dbReference>
<dbReference type="AlphaFoldDB" id="A0A6N6JJH8"/>
<name>A0A6N6JJH8_9RHOB</name>
<dbReference type="RefSeq" id="WP_159807355.1">
    <property type="nucleotide sequence ID" value="NZ_BLJE01000002.1"/>
</dbReference>
<gene>
    <name evidence="2" type="ORF">KIN_25020</name>
</gene>
<dbReference type="CDD" id="cd01949">
    <property type="entry name" value="GGDEF"/>
    <property type="match status" value="1"/>
</dbReference>
<evidence type="ECO:0000259" key="1">
    <source>
        <dbReference type="PROSITE" id="PS50887"/>
    </source>
</evidence>
<dbReference type="InterPro" id="IPR052163">
    <property type="entry name" value="DGC-Regulatory_Protein"/>
</dbReference>
<sequence length="349" mass="38070">MTSDLIDISTEALDLLMPLHLRVSETGVIAGAGPTFLKLCTGLDIAGLTGATDGSREALLAALQNLRFLDLFEVKRPRNIRTFAKLHAQGACRIRLLFRSGPGYTMKGLFTPLSDGAGGLINLSLGISVGDAVARFQLSSADFAPSDPTVDMLYLIEANAAAMTESKRLNQRLHGAKAEAEEKAHSDTLTGLKNRRAMDGLLTRLARMHTPFGLMHMDLDYFKQVNDTLGHAAGDFVLQEVASVLSSEIRADDMVARVGGDEFVMIFNNCVDLDVLGRIASRIIERLEEPMEFEGETCRISASIGTTLSSFYDVPKIDQMLSDADRALYHSKNRGRAQHTVYQPDMMAS</sequence>
<proteinExistence type="predicted"/>
<dbReference type="InterPro" id="IPR043128">
    <property type="entry name" value="Rev_trsase/Diguanyl_cyclase"/>
</dbReference>